<accession>A0A0C3DWN0</accession>
<dbReference type="AlphaFoldDB" id="A0A0C3DWN0"/>
<dbReference type="InParanoid" id="A0A0C3DWN0"/>
<organism evidence="2 3">
    <name type="scientific">Scleroderma citrinum Foug A</name>
    <dbReference type="NCBI Taxonomy" id="1036808"/>
    <lineage>
        <taxon>Eukaryota</taxon>
        <taxon>Fungi</taxon>
        <taxon>Dikarya</taxon>
        <taxon>Basidiomycota</taxon>
        <taxon>Agaricomycotina</taxon>
        <taxon>Agaricomycetes</taxon>
        <taxon>Agaricomycetidae</taxon>
        <taxon>Boletales</taxon>
        <taxon>Sclerodermatineae</taxon>
        <taxon>Sclerodermataceae</taxon>
        <taxon>Scleroderma</taxon>
    </lineage>
</organism>
<dbReference type="EMBL" id="KN822060">
    <property type="protein sequence ID" value="KIM60584.1"/>
    <property type="molecule type" value="Genomic_DNA"/>
</dbReference>
<proteinExistence type="predicted"/>
<protein>
    <submittedName>
        <fullName evidence="2">Uncharacterized protein</fullName>
    </submittedName>
</protein>
<reference evidence="3" key="2">
    <citation type="submission" date="2015-01" db="EMBL/GenBank/DDBJ databases">
        <title>Evolutionary Origins and Diversification of the Mycorrhizal Mutualists.</title>
        <authorList>
            <consortium name="DOE Joint Genome Institute"/>
            <consortium name="Mycorrhizal Genomics Consortium"/>
            <person name="Kohler A."/>
            <person name="Kuo A."/>
            <person name="Nagy L.G."/>
            <person name="Floudas D."/>
            <person name="Copeland A."/>
            <person name="Barry K.W."/>
            <person name="Cichocki N."/>
            <person name="Veneault-Fourrey C."/>
            <person name="LaButti K."/>
            <person name="Lindquist E.A."/>
            <person name="Lipzen A."/>
            <person name="Lundell T."/>
            <person name="Morin E."/>
            <person name="Murat C."/>
            <person name="Riley R."/>
            <person name="Ohm R."/>
            <person name="Sun H."/>
            <person name="Tunlid A."/>
            <person name="Henrissat B."/>
            <person name="Grigoriev I.V."/>
            <person name="Hibbett D.S."/>
            <person name="Martin F."/>
        </authorList>
    </citation>
    <scope>NUCLEOTIDE SEQUENCE [LARGE SCALE GENOMIC DNA]</scope>
    <source>
        <strain evidence="3">Foug A</strain>
    </source>
</reference>
<evidence type="ECO:0000313" key="2">
    <source>
        <dbReference type="EMBL" id="KIM60584.1"/>
    </source>
</evidence>
<feature type="region of interest" description="Disordered" evidence="1">
    <location>
        <begin position="93"/>
        <end position="120"/>
    </location>
</feature>
<keyword evidence="3" id="KW-1185">Reference proteome</keyword>
<reference evidence="2 3" key="1">
    <citation type="submission" date="2014-04" db="EMBL/GenBank/DDBJ databases">
        <authorList>
            <consortium name="DOE Joint Genome Institute"/>
            <person name="Kuo A."/>
            <person name="Kohler A."/>
            <person name="Nagy L.G."/>
            <person name="Floudas D."/>
            <person name="Copeland A."/>
            <person name="Barry K.W."/>
            <person name="Cichocki N."/>
            <person name="Veneault-Fourrey C."/>
            <person name="LaButti K."/>
            <person name="Lindquist E.A."/>
            <person name="Lipzen A."/>
            <person name="Lundell T."/>
            <person name="Morin E."/>
            <person name="Murat C."/>
            <person name="Sun H."/>
            <person name="Tunlid A."/>
            <person name="Henrissat B."/>
            <person name="Grigoriev I.V."/>
            <person name="Hibbett D.S."/>
            <person name="Martin F."/>
            <person name="Nordberg H.P."/>
            <person name="Cantor M.N."/>
            <person name="Hua S.X."/>
        </authorList>
    </citation>
    <scope>NUCLEOTIDE SEQUENCE [LARGE SCALE GENOMIC DNA]</scope>
    <source>
        <strain evidence="2 3">Foug A</strain>
    </source>
</reference>
<dbReference type="OrthoDB" id="3269417at2759"/>
<evidence type="ECO:0000313" key="3">
    <source>
        <dbReference type="Proteomes" id="UP000053989"/>
    </source>
</evidence>
<dbReference type="Proteomes" id="UP000053989">
    <property type="component" value="Unassembled WGS sequence"/>
</dbReference>
<gene>
    <name evidence="2" type="ORF">SCLCIDRAFT_26464</name>
</gene>
<name>A0A0C3DWN0_9AGAM</name>
<dbReference type="HOGENOM" id="CLU_101491_1_0_1"/>
<evidence type="ECO:0000256" key="1">
    <source>
        <dbReference type="SAM" id="MobiDB-lite"/>
    </source>
</evidence>
<dbReference type="STRING" id="1036808.A0A0C3DWN0"/>
<sequence length="144" mass="16149">MKHLAAHDFEDLLQCTIPTFEGILGNASHDKIVMDLLFDLAVWHAYTKLRLHTDDTLKYFYTATATLGCSVRKFSDKVCPAYVTTELPREQAARGHQQARLAAQAPNSEHGGGSSSNISQRKSKNLNLHMYKYHALGDYPNTIQ</sequence>